<keyword evidence="2" id="KW-0012">Acyltransferase</keyword>
<gene>
    <name evidence="4" type="ORF">KL86CIT2_290133</name>
    <name evidence="5" type="ORF">KM92CIT3_40391</name>
</gene>
<dbReference type="PANTHER" id="PTHR43800:SF1">
    <property type="entry name" value="PEPTIDYL-LYSINE N-ACETYLTRANSFERASE YJAB"/>
    <property type="match status" value="1"/>
</dbReference>
<dbReference type="EMBL" id="FLUB01000016">
    <property type="protein sequence ID" value="SBV64329.1"/>
    <property type="molecule type" value="Genomic_DNA"/>
</dbReference>
<dbReference type="InterPro" id="IPR016181">
    <property type="entry name" value="Acyl_CoA_acyltransferase"/>
</dbReference>
<organism evidence="5">
    <name type="scientific">uncultured Citrobacter sp</name>
    <dbReference type="NCBI Taxonomy" id="200446"/>
    <lineage>
        <taxon>Bacteria</taxon>
        <taxon>Pseudomonadati</taxon>
        <taxon>Pseudomonadota</taxon>
        <taxon>Gammaproteobacteria</taxon>
        <taxon>Enterobacterales</taxon>
        <taxon>Enterobacteriaceae</taxon>
        <taxon>Citrobacter</taxon>
        <taxon>environmental samples</taxon>
    </lineage>
</organism>
<dbReference type="SUPFAM" id="SSF55729">
    <property type="entry name" value="Acyl-CoA N-acyltransferases (Nat)"/>
    <property type="match status" value="1"/>
</dbReference>
<dbReference type="AlphaFoldDB" id="A0A212ICF7"/>
<proteinExistence type="predicted"/>
<dbReference type="CDD" id="cd04301">
    <property type="entry name" value="NAT_SF"/>
    <property type="match status" value="1"/>
</dbReference>
<dbReference type="GO" id="GO:0016747">
    <property type="term" value="F:acyltransferase activity, transferring groups other than amino-acyl groups"/>
    <property type="evidence" value="ECO:0007669"/>
    <property type="project" value="InterPro"/>
</dbReference>
<dbReference type="PANTHER" id="PTHR43800">
    <property type="entry name" value="PEPTIDYL-LYSINE N-ACETYLTRANSFERASE YJAB"/>
    <property type="match status" value="1"/>
</dbReference>
<evidence type="ECO:0000313" key="4">
    <source>
        <dbReference type="EMBL" id="SBV63219.1"/>
    </source>
</evidence>
<dbReference type="RefSeq" id="WP_046670877.1">
    <property type="nucleotide sequence ID" value="NZ_LT598670.1"/>
</dbReference>
<dbReference type="InterPro" id="IPR000182">
    <property type="entry name" value="GNAT_dom"/>
</dbReference>
<dbReference type="Gene3D" id="3.40.630.30">
    <property type="match status" value="1"/>
</dbReference>
<accession>A0A212ICF7</accession>
<evidence type="ECO:0000256" key="2">
    <source>
        <dbReference type="ARBA" id="ARBA00023315"/>
    </source>
</evidence>
<dbReference type="EMBL" id="FLUA01000026">
    <property type="protein sequence ID" value="SBV63219.1"/>
    <property type="molecule type" value="Genomic_DNA"/>
</dbReference>
<evidence type="ECO:0000313" key="5">
    <source>
        <dbReference type="EMBL" id="SBV64329.1"/>
    </source>
</evidence>
<reference evidence="5" key="1">
    <citation type="submission" date="2016-04" db="EMBL/GenBank/DDBJ databases">
        <authorList>
            <person name="Evans L.H."/>
            <person name="Alamgir A."/>
            <person name="Owens N."/>
            <person name="Weber N.D."/>
            <person name="Virtaneva K."/>
            <person name="Barbian K."/>
            <person name="Babar A."/>
            <person name="Rosenke K."/>
        </authorList>
    </citation>
    <scope>NUCLEOTIDE SEQUENCE</scope>
    <source>
        <strain evidence="4">86-2</strain>
        <strain evidence="5">92-3</strain>
    </source>
</reference>
<feature type="domain" description="N-acetyltransferase" evidence="3">
    <location>
        <begin position="3"/>
        <end position="167"/>
    </location>
</feature>
<evidence type="ECO:0000256" key="1">
    <source>
        <dbReference type="ARBA" id="ARBA00022679"/>
    </source>
</evidence>
<keyword evidence="1" id="KW-0808">Transferase</keyword>
<sequence>MNITLRATTLADAAALPAIERSAGQRFLQIPELAWIADDQIISAAQHQAFAATGLSWLAQTDEHPVGFLVAETLDSSLFIAELSLHQEWQGKGIGRRLICYVAEQAREKGYTSLTLTTFRDVPWNAPWYARLGFEMLAEETLPAKLRQKREEEAAHGLAYESRCAMRLMLR</sequence>
<dbReference type="PROSITE" id="PS51186">
    <property type="entry name" value="GNAT"/>
    <property type="match status" value="1"/>
</dbReference>
<name>A0A212ICF7_9ENTR</name>
<dbReference type="Pfam" id="PF00583">
    <property type="entry name" value="Acetyltransf_1"/>
    <property type="match status" value="1"/>
</dbReference>
<evidence type="ECO:0000259" key="3">
    <source>
        <dbReference type="PROSITE" id="PS51186"/>
    </source>
</evidence>
<protein>
    <recommendedName>
        <fullName evidence="3">N-acetyltransferase domain-containing protein</fullName>
    </recommendedName>
</protein>